<dbReference type="EMBL" id="CM047903">
    <property type="protein sequence ID" value="KAJ0092315.1"/>
    <property type="molecule type" value="Genomic_DNA"/>
</dbReference>
<evidence type="ECO:0000313" key="1">
    <source>
        <dbReference type="EMBL" id="KAJ0092315.1"/>
    </source>
</evidence>
<evidence type="ECO:0000313" key="2">
    <source>
        <dbReference type="Proteomes" id="UP001164250"/>
    </source>
</evidence>
<protein>
    <submittedName>
        <fullName evidence="1">Uncharacterized protein</fullName>
    </submittedName>
</protein>
<comment type="caution">
    <text evidence="1">The sequence shown here is derived from an EMBL/GenBank/DDBJ whole genome shotgun (WGS) entry which is preliminary data.</text>
</comment>
<gene>
    <name evidence="1" type="ORF">Patl1_26766</name>
</gene>
<reference evidence="2" key="1">
    <citation type="journal article" date="2023" name="G3 (Bethesda)">
        <title>Genome assembly and association tests identify interacting loci associated with vigor, precocity, and sex in interspecific pistachio rootstocks.</title>
        <authorList>
            <person name="Palmer W."/>
            <person name="Jacygrad E."/>
            <person name="Sagayaradj S."/>
            <person name="Cavanaugh K."/>
            <person name="Han R."/>
            <person name="Bertier L."/>
            <person name="Beede B."/>
            <person name="Kafkas S."/>
            <person name="Golino D."/>
            <person name="Preece J."/>
            <person name="Michelmore R."/>
        </authorList>
    </citation>
    <scope>NUCLEOTIDE SEQUENCE [LARGE SCALE GENOMIC DNA]</scope>
</reference>
<organism evidence="1 2">
    <name type="scientific">Pistacia atlantica</name>
    <dbReference type="NCBI Taxonomy" id="434234"/>
    <lineage>
        <taxon>Eukaryota</taxon>
        <taxon>Viridiplantae</taxon>
        <taxon>Streptophyta</taxon>
        <taxon>Embryophyta</taxon>
        <taxon>Tracheophyta</taxon>
        <taxon>Spermatophyta</taxon>
        <taxon>Magnoliopsida</taxon>
        <taxon>eudicotyledons</taxon>
        <taxon>Gunneridae</taxon>
        <taxon>Pentapetalae</taxon>
        <taxon>rosids</taxon>
        <taxon>malvids</taxon>
        <taxon>Sapindales</taxon>
        <taxon>Anacardiaceae</taxon>
        <taxon>Pistacia</taxon>
    </lineage>
</organism>
<accession>A0ACC1B018</accession>
<dbReference type="Proteomes" id="UP001164250">
    <property type="component" value="Chromosome 7"/>
</dbReference>
<name>A0ACC1B018_9ROSI</name>
<keyword evidence="2" id="KW-1185">Reference proteome</keyword>
<sequence>MYCSFLERRNSNRRFLK</sequence>
<proteinExistence type="predicted"/>